<organism evidence="1 2">
    <name type="scientific">Mytilus coruscus</name>
    <name type="common">Sea mussel</name>
    <dbReference type="NCBI Taxonomy" id="42192"/>
    <lineage>
        <taxon>Eukaryota</taxon>
        <taxon>Metazoa</taxon>
        <taxon>Spiralia</taxon>
        <taxon>Lophotrochozoa</taxon>
        <taxon>Mollusca</taxon>
        <taxon>Bivalvia</taxon>
        <taxon>Autobranchia</taxon>
        <taxon>Pteriomorphia</taxon>
        <taxon>Mytilida</taxon>
        <taxon>Mytiloidea</taxon>
        <taxon>Mytilidae</taxon>
        <taxon>Mytilinae</taxon>
        <taxon>Mytilus</taxon>
    </lineage>
</organism>
<dbReference type="OrthoDB" id="6084797at2759"/>
<dbReference type="PANTHER" id="PTHR33845">
    <property type="entry name" value="C2H2-TYPE DOMAIN-CONTAINING PROTEIN"/>
    <property type="match status" value="1"/>
</dbReference>
<keyword evidence="2" id="KW-1185">Reference proteome</keyword>
<gene>
    <name evidence="1" type="ORF">MCOR_27822</name>
</gene>
<evidence type="ECO:0000313" key="2">
    <source>
        <dbReference type="Proteomes" id="UP000507470"/>
    </source>
</evidence>
<dbReference type="PANTHER" id="PTHR33845:SF1">
    <property type="entry name" value="C2H2-TYPE DOMAIN-CONTAINING PROTEIN"/>
    <property type="match status" value="1"/>
</dbReference>
<evidence type="ECO:0000313" key="1">
    <source>
        <dbReference type="EMBL" id="CAC5392922.1"/>
    </source>
</evidence>
<name>A0A6J8CBI6_MYTCO</name>
<protein>
    <submittedName>
        <fullName evidence="1">Uncharacterized protein</fullName>
    </submittedName>
</protein>
<accession>A0A6J8CBI6</accession>
<sequence>MQYSFKAVSSKPCSTLPGSSLITSLSTCKNDITNHLRNCFLQREGLIKNEDDILRFRGRLPDFTFIQPVFIHYRLSEVTFVKPVCIHRLPKVTFIKPVYIHNRLAEVTFIKQISIRYLLPEVTFIKPVFIHNRLPEVTFIKPVCIQRLPEVTFIKPFFIDRLPEFHISQSSEVSDHCCPFALSQDDQKYSRKYEHSHGRSCTECEQISSVPGLISNAATIAEYESEDQKDEVQYLVNQSKKSIHEWKQHILRTVNQDRARKVVMDNLEKDVALLECDWAMKFLPMQYRESQSKWFSRRGLSWHVGVVLMKTDQNDYQNFTIVHVFDNATQDALTSTSILQDTINHINKENKKIKTLYLRSDNAGCFHSLYSLTTIPMINKKSLIKIKRVDFSDPQGGECICDRKAAHIKGHIKRNVNDYVCLLL</sequence>
<dbReference type="EMBL" id="CACVKT020005097">
    <property type="protein sequence ID" value="CAC5392922.1"/>
    <property type="molecule type" value="Genomic_DNA"/>
</dbReference>
<proteinExistence type="predicted"/>
<dbReference type="Proteomes" id="UP000507470">
    <property type="component" value="Unassembled WGS sequence"/>
</dbReference>
<dbReference type="AlphaFoldDB" id="A0A6J8CBI6"/>
<reference evidence="1 2" key="1">
    <citation type="submission" date="2020-06" db="EMBL/GenBank/DDBJ databases">
        <authorList>
            <person name="Li R."/>
            <person name="Bekaert M."/>
        </authorList>
    </citation>
    <scope>NUCLEOTIDE SEQUENCE [LARGE SCALE GENOMIC DNA]</scope>
    <source>
        <strain evidence="2">wild</strain>
    </source>
</reference>